<evidence type="ECO:0000256" key="1">
    <source>
        <dbReference type="SAM" id="MobiDB-lite"/>
    </source>
</evidence>
<accession>A0AAX4PDH4</accession>
<evidence type="ECO:0000313" key="3">
    <source>
        <dbReference type="Proteomes" id="UP001472866"/>
    </source>
</evidence>
<feature type="region of interest" description="Disordered" evidence="1">
    <location>
        <begin position="1"/>
        <end position="81"/>
    </location>
</feature>
<dbReference type="InterPro" id="IPR018971">
    <property type="entry name" value="DUF1997"/>
</dbReference>
<feature type="compositionally biased region" description="Low complexity" evidence="1">
    <location>
        <begin position="60"/>
        <end position="75"/>
    </location>
</feature>
<gene>
    <name evidence="2" type="ORF">HKI87_08g53940</name>
</gene>
<dbReference type="EMBL" id="CP151508">
    <property type="protein sequence ID" value="WZN63841.1"/>
    <property type="molecule type" value="Genomic_DNA"/>
</dbReference>
<protein>
    <submittedName>
        <fullName evidence="2">Uncharacterized protein</fullName>
    </submittedName>
</protein>
<evidence type="ECO:0000313" key="2">
    <source>
        <dbReference type="EMBL" id="WZN63841.1"/>
    </source>
</evidence>
<sequence>MEPAGPMTRMLTRSSREGTCSRGRPHCRAPADPRRPREGFGRRRCRARCAGPNPPGGGTVTVVDPSPERSSSPGSGLAGRSATYFSQDHEFRIDFDHSVRLTSADEEVELDTTEAFKLVAGKETLSEWITNPKLLLVASYGEDNVKEAEGKGYGGDDDDDGISVFSVTLPKVKVFSWTVIPSFDISATVLPNGVVFKSNYIVLDGINIPDSLRNTKIEFDLFSQLYLEEGREGGTSSTMVAQNALALGVYLPRGLSRLPGVKRTGNIIVSAILNSVDRSAKYKLMRSFQRYMSSKAQRSMEEE</sequence>
<organism evidence="2 3">
    <name type="scientific">Chloropicon roscoffensis</name>
    <dbReference type="NCBI Taxonomy" id="1461544"/>
    <lineage>
        <taxon>Eukaryota</taxon>
        <taxon>Viridiplantae</taxon>
        <taxon>Chlorophyta</taxon>
        <taxon>Chloropicophyceae</taxon>
        <taxon>Chloropicales</taxon>
        <taxon>Chloropicaceae</taxon>
        <taxon>Chloropicon</taxon>
    </lineage>
</organism>
<dbReference type="Proteomes" id="UP001472866">
    <property type="component" value="Chromosome 08"/>
</dbReference>
<proteinExistence type="predicted"/>
<dbReference type="AlphaFoldDB" id="A0AAX4PDH4"/>
<reference evidence="2 3" key="1">
    <citation type="submission" date="2024-03" db="EMBL/GenBank/DDBJ databases">
        <title>Complete genome sequence of the green alga Chloropicon roscoffensis RCC1871.</title>
        <authorList>
            <person name="Lemieux C."/>
            <person name="Pombert J.-F."/>
            <person name="Otis C."/>
            <person name="Turmel M."/>
        </authorList>
    </citation>
    <scope>NUCLEOTIDE SEQUENCE [LARGE SCALE GENOMIC DNA]</scope>
    <source>
        <strain evidence="2 3">RCC1871</strain>
    </source>
</reference>
<feature type="compositionally biased region" description="Basic and acidic residues" evidence="1">
    <location>
        <begin position="29"/>
        <end position="41"/>
    </location>
</feature>
<dbReference type="Pfam" id="PF09366">
    <property type="entry name" value="DUF1997"/>
    <property type="match status" value="1"/>
</dbReference>
<keyword evidence="3" id="KW-1185">Reference proteome</keyword>
<name>A0AAX4PDH4_9CHLO</name>